<dbReference type="InterPro" id="IPR004083">
    <property type="entry name" value="Raptor"/>
</dbReference>
<feature type="region of interest" description="Disordered" evidence="1">
    <location>
        <begin position="1"/>
        <end position="23"/>
    </location>
</feature>
<organism evidence="2 3">
    <name type="scientific">Aduncisulcus paluster</name>
    <dbReference type="NCBI Taxonomy" id="2918883"/>
    <lineage>
        <taxon>Eukaryota</taxon>
        <taxon>Metamonada</taxon>
        <taxon>Carpediemonas-like organisms</taxon>
        <taxon>Aduncisulcus</taxon>
    </lineage>
</organism>
<dbReference type="InterPro" id="IPR011044">
    <property type="entry name" value="Quino_amine_DH_bsu"/>
</dbReference>
<comment type="caution">
    <text evidence="2">The sequence shown here is derived from an EMBL/GenBank/DDBJ whole genome shotgun (WGS) entry which is preliminary data.</text>
</comment>
<dbReference type="PANTHER" id="PTHR12848:SF16">
    <property type="entry name" value="REGULATORY-ASSOCIATED PROTEIN OF MTOR"/>
    <property type="match status" value="1"/>
</dbReference>
<dbReference type="EMBL" id="BQXS01011415">
    <property type="protein sequence ID" value="GKT37197.1"/>
    <property type="molecule type" value="Genomic_DNA"/>
</dbReference>
<proteinExistence type="predicted"/>
<sequence>MDSYRDIEEREGSDEGASLGTNETFETTQLLPKNVQERAMLHAIFDVNDHCALLCALPNSEEAQTLAKAGEKDAFLFGMHGTPAKTTKKQLKSQRNASFVYPILDAELASKDPSRRVKSRRPRKVGKESSSLIETHNKVIASDIYKQYTKCQTGDTIVSVSALPEQHAYLSRLKDREANIHDIKVSDIDFEREVCSFRGGICGTMCFHPHNPLLVCGSNNNTLSVINYGSKDTVKVMHTFDAVKNDNMHLDLTKATELFPVHSVGSSISSDSVEHIGSTNALGGVQLASSSLKIINTHTPRNILLSGWTDGCVRVHAYFHDSENCYSVGSFAVDESSSATRLIDTSFISSMFLSKKSSHHHGYISSSLGGSKGSVRVIQREMRPVILDADGESQHVATAIKGVRSPLKVWDLINEKEKMCFYTRGGGLNSISLKNDDLCVGESDSTIKLFDIRGQKTVVSLSNPSKLTEDSLINSSLHDNGKSIVAGYSRGTVAKWDRRNLTTPVKLFSMQFGGYASKFAVHPSLPLCAASVGVDVVVNNLDTGKGICAVSQKMMLAVAIGAMDKVYDVVFHPNAPLYVFNYVLDGCATIYGKIQ</sequence>
<evidence type="ECO:0000313" key="2">
    <source>
        <dbReference type="EMBL" id="GKT37197.1"/>
    </source>
</evidence>
<name>A0ABQ5KXN1_9EUKA</name>
<dbReference type="InterPro" id="IPR036322">
    <property type="entry name" value="WD40_repeat_dom_sf"/>
</dbReference>
<reference evidence="2" key="1">
    <citation type="submission" date="2022-03" db="EMBL/GenBank/DDBJ databases">
        <title>Draft genome sequence of Aduncisulcus paluster, a free-living microaerophilic Fornicata.</title>
        <authorList>
            <person name="Yuyama I."/>
            <person name="Kume K."/>
            <person name="Tamura T."/>
            <person name="Inagaki Y."/>
            <person name="Hashimoto T."/>
        </authorList>
    </citation>
    <scope>NUCLEOTIDE SEQUENCE</scope>
    <source>
        <strain evidence="2">NY0171</strain>
    </source>
</reference>
<dbReference type="InterPro" id="IPR015943">
    <property type="entry name" value="WD40/YVTN_repeat-like_dom_sf"/>
</dbReference>
<dbReference type="Proteomes" id="UP001057375">
    <property type="component" value="Unassembled WGS sequence"/>
</dbReference>
<dbReference type="Gene3D" id="2.130.10.10">
    <property type="entry name" value="YVTN repeat-like/Quinoprotein amine dehydrogenase"/>
    <property type="match status" value="2"/>
</dbReference>
<protein>
    <submittedName>
        <fullName evidence="2">Regulatory associated protein of TOR like protein</fullName>
    </submittedName>
</protein>
<feature type="compositionally biased region" description="Basic and acidic residues" evidence="1">
    <location>
        <begin position="1"/>
        <end position="10"/>
    </location>
</feature>
<gene>
    <name evidence="2" type="ORF">ADUPG1_010033</name>
</gene>
<dbReference type="PANTHER" id="PTHR12848">
    <property type="entry name" value="REGULATORY-ASSOCIATED PROTEIN OF MTOR"/>
    <property type="match status" value="1"/>
</dbReference>
<evidence type="ECO:0000256" key="1">
    <source>
        <dbReference type="SAM" id="MobiDB-lite"/>
    </source>
</evidence>
<keyword evidence="3" id="KW-1185">Reference proteome</keyword>
<evidence type="ECO:0000313" key="3">
    <source>
        <dbReference type="Proteomes" id="UP001057375"/>
    </source>
</evidence>
<dbReference type="SUPFAM" id="SSF50978">
    <property type="entry name" value="WD40 repeat-like"/>
    <property type="match status" value="1"/>
</dbReference>
<dbReference type="SUPFAM" id="SSF50969">
    <property type="entry name" value="YVTN repeat-like/Quinoprotein amine dehydrogenase"/>
    <property type="match status" value="1"/>
</dbReference>
<feature type="region of interest" description="Disordered" evidence="1">
    <location>
        <begin position="111"/>
        <end position="130"/>
    </location>
</feature>
<accession>A0ABQ5KXN1</accession>